<dbReference type="OMA" id="RRTQIIF"/>
<feature type="domain" description="DUF2427" evidence="4">
    <location>
        <begin position="163"/>
        <end position="260"/>
    </location>
</feature>
<accession>Q5KDX6</accession>
<keyword evidence="2" id="KW-0812">Transmembrane</keyword>
<sequence>MRVARSTNLLPVTTFLISSVFLSIVLPTRTAASPSPAVDKRLEFLLARHDGEDDSMDMDVDEVNASTEDTPAVDDAMASASISSAITSSSEASTPNSSAPSHEHSHESHGAEKAPDPHSHSHSAALEILNDTDIHRWHQFPPTYLDADFRLDADSAIFGEEFDDSWNLEEVESHKGLALVHAFLMGLAYFGVLPVALALRAADHPAHYLASIASLTIAVLGWLAGAAYNAATPNYYEGAIYPKFVNILLLTSICFTVFDSLELIKRGIAFYRRHDRTWKGFYNDVLRSPGSISDEKWPATRYEMVGLTDIDSDEEIGRDRDRDDHIMFAIGDNEDNEHHVAEPEHMDSTGEIHHTHESQGFDEHEIARSLLKGSKPRRPSIVIRQFSSPSRTSTGSEGTLQDTPHSSSSSSRGFPHKASQLGAYDAHSSHREDRHDAMRAHSDEQNNRIWRSAQAKGPLRALEVVLTWVRRTQIIFAYVTMLAGIVTYTGMCRAGLINSCAAHYIKGSIFFWYGVLTFARYLGAYADLGWAWNRRPSQNSVSAEMVECAVIFTYGITNTWMERFGAAPGSPYTVKQVQHISIAVMFWFAGLSGMFLESRWVRRVLASVMSTGRSSTEEPATYAFSFNPLPALTIGVTGLAMAAHHQTYVFQVQIHSLWGILLAGGSLFRCLTYIFLHVSPPVHSALPSRPPTEILTSFGWAAGGIVFMLSNEEICWSAMRAGWDDMMAFLNFTIALTCFVFCWAVVIMAIKGWATMRIRKEEERQEGVSV</sequence>
<feature type="region of interest" description="Disordered" evidence="1">
    <location>
        <begin position="372"/>
        <end position="446"/>
    </location>
</feature>
<evidence type="ECO:0000256" key="1">
    <source>
        <dbReference type="SAM" id="MobiDB-lite"/>
    </source>
</evidence>
<feature type="transmembrane region" description="Helical" evidence="2">
    <location>
        <begin position="656"/>
        <end position="678"/>
    </location>
</feature>
<evidence type="ECO:0000256" key="3">
    <source>
        <dbReference type="SAM" id="SignalP"/>
    </source>
</evidence>
<dbReference type="HOGENOM" id="CLU_012543_0_0_1"/>
<feature type="transmembrane region" description="Helical" evidence="2">
    <location>
        <begin position="177"/>
        <end position="199"/>
    </location>
</feature>
<evidence type="ECO:0000256" key="2">
    <source>
        <dbReference type="SAM" id="Phobius"/>
    </source>
</evidence>
<dbReference type="STRING" id="214684.Q5KDX6"/>
<dbReference type="PANTHER" id="PTHR31685">
    <property type="entry name" value="INTEGRAL MEMBRANE PROTEIN (AFU_ORTHOLOGUE AFUA_6G12730)-RELATED"/>
    <property type="match status" value="1"/>
</dbReference>
<feature type="domain" description="Protein YTP1-like C-terminal" evidence="5">
    <location>
        <begin position="477"/>
        <end position="752"/>
    </location>
</feature>
<dbReference type="InParanoid" id="Q5KDX6"/>
<feature type="chain" id="PRO_5004258547" evidence="3">
    <location>
        <begin position="33"/>
        <end position="770"/>
    </location>
</feature>
<feature type="transmembrane region" description="Helical" evidence="2">
    <location>
        <begin position="580"/>
        <end position="601"/>
    </location>
</feature>
<dbReference type="KEGG" id="cne:CNG02460"/>
<reference evidence="6 7" key="1">
    <citation type="journal article" date="2005" name="Science">
        <title>The genome of the basidiomycetous yeast and human pathogen Cryptococcus neoformans.</title>
        <authorList>
            <person name="Loftus B.J."/>
            <person name="Fung E."/>
            <person name="Roncaglia P."/>
            <person name="Rowley D."/>
            <person name="Amedeo P."/>
            <person name="Bruno D."/>
            <person name="Vamathevan J."/>
            <person name="Miranda M."/>
            <person name="Anderson I.J."/>
            <person name="Fraser J.A."/>
            <person name="Allen J.E."/>
            <person name="Bosdet I.E."/>
            <person name="Brent M.R."/>
            <person name="Chiu R."/>
            <person name="Doering T.L."/>
            <person name="Donlin M.J."/>
            <person name="D'Souza C.A."/>
            <person name="Fox D.S."/>
            <person name="Grinberg V."/>
            <person name="Fu J."/>
            <person name="Fukushima M."/>
            <person name="Haas B.J."/>
            <person name="Huang J.C."/>
            <person name="Janbon G."/>
            <person name="Jones S.J."/>
            <person name="Koo H.L."/>
            <person name="Krzywinski M.I."/>
            <person name="Kwon-Chung J.K."/>
            <person name="Lengeler K.B."/>
            <person name="Maiti R."/>
            <person name="Marra M.A."/>
            <person name="Marra R.E."/>
            <person name="Mathewson C.A."/>
            <person name="Mitchell T.G."/>
            <person name="Pertea M."/>
            <person name="Riggs F.R."/>
            <person name="Salzberg S.L."/>
            <person name="Schein J.E."/>
            <person name="Shvartsbeyn A."/>
            <person name="Shin H."/>
            <person name="Shumway M."/>
            <person name="Specht C.A."/>
            <person name="Suh B.B."/>
            <person name="Tenney A."/>
            <person name="Utterback T.R."/>
            <person name="Wickes B.L."/>
            <person name="Wortman J.R."/>
            <person name="Wye N.H."/>
            <person name="Kronstad J.W."/>
            <person name="Lodge J.K."/>
            <person name="Heitman J."/>
            <person name="Davis R.W."/>
            <person name="Fraser C.M."/>
            <person name="Hyman R.W."/>
        </authorList>
    </citation>
    <scope>NUCLEOTIDE SEQUENCE [LARGE SCALE GENOMIC DNA]</scope>
    <source>
        <strain evidence="7">JEC21 / ATCC MYA-565</strain>
    </source>
</reference>
<dbReference type="OrthoDB" id="4005299at2759"/>
<dbReference type="Proteomes" id="UP000002149">
    <property type="component" value="Chromosome 7"/>
</dbReference>
<organism evidence="6 7">
    <name type="scientific">Cryptococcus deneoformans (strain JEC21 / ATCC MYA-565)</name>
    <name type="common">Cryptococcus neoformans var. neoformans serotype D</name>
    <dbReference type="NCBI Taxonomy" id="214684"/>
    <lineage>
        <taxon>Eukaryota</taxon>
        <taxon>Fungi</taxon>
        <taxon>Dikarya</taxon>
        <taxon>Basidiomycota</taxon>
        <taxon>Agaricomycotina</taxon>
        <taxon>Tremellomycetes</taxon>
        <taxon>Tremellales</taxon>
        <taxon>Cryptococcaceae</taxon>
        <taxon>Cryptococcus</taxon>
        <taxon>Cryptococcus neoformans species complex</taxon>
    </lineage>
</organism>
<feature type="compositionally biased region" description="Low complexity" evidence="1">
    <location>
        <begin position="81"/>
        <end position="100"/>
    </location>
</feature>
<protein>
    <submittedName>
        <fullName evidence="6">Cytoplasm protein, putative</fullName>
    </submittedName>
</protein>
<dbReference type="RefSeq" id="XP_571976.1">
    <property type="nucleotide sequence ID" value="XM_571976.2"/>
</dbReference>
<keyword evidence="7" id="KW-1185">Reference proteome</keyword>
<dbReference type="VEuPathDB" id="FungiDB:CNG02460"/>
<feature type="transmembrane region" description="Helical" evidence="2">
    <location>
        <begin position="729"/>
        <end position="750"/>
    </location>
</feature>
<feature type="transmembrane region" description="Helical" evidence="2">
    <location>
        <begin position="509"/>
        <end position="528"/>
    </location>
</feature>
<evidence type="ECO:0000313" key="6">
    <source>
        <dbReference type="EMBL" id="AAW44669.1"/>
    </source>
</evidence>
<dbReference type="PANTHER" id="PTHR31685:SF3">
    <property type="entry name" value="INTEGRAL MEMBRANE PROTEIN (AFU_ORTHOLOGUE AFUA_6G12730)"/>
    <property type="match status" value="1"/>
</dbReference>
<feature type="compositionally biased region" description="Polar residues" evidence="1">
    <location>
        <begin position="385"/>
        <end position="405"/>
    </location>
</feature>
<feature type="transmembrane region" description="Helical" evidence="2">
    <location>
        <begin position="622"/>
        <end position="644"/>
    </location>
</feature>
<feature type="transmembrane region" description="Helical" evidence="2">
    <location>
        <begin position="244"/>
        <end position="264"/>
    </location>
</feature>
<keyword evidence="3" id="KW-0732">Signal</keyword>
<dbReference type="GeneID" id="3258863"/>
<dbReference type="Pfam" id="PF10355">
    <property type="entry name" value="Ytp1"/>
    <property type="match status" value="1"/>
</dbReference>
<keyword evidence="2" id="KW-1133">Transmembrane helix</keyword>
<feature type="compositionally biased region" description="Basic and acidic residues" evidence="1">
    <location>
        <begin position="427"/>
        <end position="446"/>
    </location>
</feature>
<dbReference type="EMBL" id="AE017347">
    <property type="protein sequence ID" value="AAW44669.1"/>
    <property type="molecule type" value="Genomic_DNA"/>
</dbReference>
<feature type="transmembrane region" description="Helical" evidence="2">
    <location>
        <begin position="206"/>
        <end position="224"/>
    </location>
</feature>
<feature type="transmembrane region" description="Helical" evidence="2">
    <location>
        <begin position="475"/>
        <end position="497"/>
    </location>
</feature>
<evidence type="ECO:0000259" key="5">
    <source>
        <dbReference type="Pfam" id="PF10355"/>
    </source>
</evidence>
<gene>
    <name evidence="6" type="ordered locus">CNG02460</name>
</gene>
<feature type="compositionally biased region" description="Basic and acidic residues" evidence="1">
    <location>
        <begin position="101"/>
        <end position="119"/>
    </location>
</feature>
<name>Q5KDX6_CRYD1</name>
<keyword evidence="2" id="KW-0472">Membrane</keyword>
<dbReference type="Pfam" id="PF10348">
    <property type="entry name" value="DUF2427"/>
    <property type="match status" value="1"/>
</dbReference>
<dbReference type="PaxDb" id="214684-Q5KDX6"/>
<feature type="signal peptide" evidence="3">
    <location>
        <begin position="1"/>
        <end position="32"/>
    </location>
</feature>
<dbReference type="InterPro" id="IPR018827">
    <property type="entry name" value="YTP1_C"/>
</dbReference>
<dbReference type="eggNOG" id="ENOG502QW3E">
    <property type="taxonomic scope" value="Eukaryota"/>
</dbReference>
<feature type="region of interest" description="Disordered" evidence="1">
    <location>
        <begin position="81"/>
        <end position="121"/>
    </location>
</feature>
<proteinExistence type="predicted"/>
<dbReference type="AlphaFoldDB" id="Q5KDX6"/>
<evidence type="ECO:0000313" key="7">
    <source>
        <dbReference type="Proteomes" id="UP000002149"/>
    </source>
</evidence>
<dbReference type="InterPro" id="IPR018825">
    <property type="entry name" value="DUF2427"/>
</dbReference>
<evidence type="ECO:0000259" key="4">
    <source>
        <dbReference type="Pfam" id="PF10348"/>
    </source>
</evidence>